<dbReference type="Proteomes" id="UP001162156">
    <property type="component" value="Unassembled WGS sequence"/>
</dbReference>
<feature type="region of interest" description="Disordered" evidence="1">
    <location>
        <begin position="422"/>
        <end position="448"/>
    </location>
</feature>
<proteinExistence type="predicted"/>
<feature type="compositionally biased region" description="Polar residues" evidence="1">
    <location>
        <begin position="249"/>
        <end position="261"/>
    </location>
</feature>
<dbReference type="AlphaFoldDB" id="A0AAV8YQJ7"/>
<organism evidence="2 3">
    <name type="scientific">Rhamnusium bicolor</name>
    <dbReference type="NCBI Taxonomy" id="1586634"/>
    <lineage>
        <taxon>Eukaryota</taxon>
        <taxon>Metazoa</taxon>
        <taxon>Ecdysozoa</taxon>
        <taxon>Arthropoda</taxon>
        <taxon>Hexapoda</taxon>
        <taxon>Insecta</taxon>
        <taxon>Pterygota</taxon>
        <taxon>Neoptera</taxon>
        <taxon>Endopterygota</taxon>
        <taxon>Coleoptera</taxon>
        <taxon>Polyphaga</taxon>
        <taxon>Cucujiformia</taxon>
        <taxon>Chrysomeloidea</taxon>
        <taxon>Cerambycidae</taxon>
        <taxon>Lepturinae</taxon>
        <taxon>Rhagiini</taxon>
        <taxon>Rhamnusium</taxon>
    </lineage>
</organism>
<comment type="caution">
    <text evidence="2">The sequence shown here is derived from an EMBL/GenBank/DDBJ whole genome shotgun (WGS) entry which is preliminary data.</text>
</comment>
<keyword evidence="3" id="KW-1185">Reference proteome</keyword>
<evidence type="ECO:0000313" key="2">
    <source>
        <dbReference type="EMBL" id="KAJ8953631.1"/>
    </source>
</evidence>
<evidence type="ECO:0000313" key="3">
    <source>
        <dbReference type="Proteomes" id="UP001162156"/>
    </source>
</evidence>
<dbReference type="EMBL" id="JANEYF010001958">
    <property type="protein sequence ID" value="KAJ8953631.1"/>
    <property type="molecule type" value="Genomic_DNA"/>
</dbReference>
<gene>
    <name evidence="2" type="ORF">NQ314_007236</name>
</gene>
<protein>
    <submittedName>
        <fullName evidence="2">Uncharacterized protein</fullName>
    </submittedName>
</protein>
<feature type="compositionally biased region" description="Low complexity" evidence="1">
    <location>
        <begin position="723"/>
        <end position="732"/>
    </location>
</feature>
<feature type="region of interest" description="Disordered" evidence="1">
    <location>
        <begin position="700"/>
        <end position="732"/>
    </location>
</feature>
<evidence type="ECO:0000256" key="1">
    <source>
        <dbReference type="SAM" id="MobiDB-lite"/>
    </source>
</evidence>
<name>A0AAV8YQJ7_9CUCU</name>
<feature type="region of interest" description="Disordered" evidence="1">
    <location>
        <begin position="109"/>
        <end position="130"/>
    </location>
</feature>
<feature type="region of interest" description="Disordered" evidence="1">
    <location>
        <begin position="234"/>
        <end position="261"/>
    </location>
</feature>
<sequence>MSTTKTQKTTSKSVGKPLIKKIYDTHKKWLGSDKSPSTHVKAKRDVVIIHKKTNHTYENVEYKKNEETTRREEENSTGVGVDFDRKKSDKLRIVIDNFDKILEEYSDKDNPKELTATSTPKKPPAAEVPAKKDTKIPKLVKAKTCSIIESKCILKKSNSQPLGEGTVTSNNAAGTKLQNKTKSMSNIDNSTKCDKEFNVVRTGTSQTKTTLNKEKLVEDPPTKVKEMVKRLNSLTDTQETDSTKPADINTKQTMSKAKSTLDLSPSKKNLAFSKIPVNTTLRKFYPSIPCDLNNLDLDSGSAGAKKLNRKFAKSVQNLAQTTPRMSLPKTDNNLTCSVQNLDQVSSKLSLPRSGKNLGRSVQNLTQAGRPSVSKPLDKADKTKSVQNLSNIGKLCLSKTTDKSNSEHNIGGKLPLSKSIGKSVQNLSTKPSSSVSGRSSGKVGQNLQKRDFVPKTDVKPNERSKIVRYSTTNFDSNKEKAKLVKPIGKTANKPAQNLSKITTDVKTQDQVDGFVPVSKTLSTVKKLSSKVKEDEVSPEETLVVFKTSKEERVKSVVEKLEEVKEDDKTNPKQRLLKTNTFKKVATFAGRGNEVVTVHESLKKEETFGAQKGQFEPKFVEKSLKNNKGTYRKPRVDMVKLDLKKTQEFLGTIKMNASYYLDPEDFTDVKVEKVINYLQDESKMKKLNLNLDETLKKALDYNSDNSDDSGNISNEMELDCDDTNSSSSSVKSGTSSESLTTVLDVSIIEQDSGLEVSKKDFSLENNEKVHSQNKFNFI</sequence>
<feature type="compositionally biased region" description="Polar residues" evidence="1">
    <location>
        <begin position="359"/>
        <end position="368"/>
    </location>
</feature>
<feature type="compositionally biased region" description="Low complexity" evidence="1">
    <location>
        <begin position="700"/>
        <end position="712"/>
    </location>
</feature>
<reference evidence="2" key="1">
    <citation type="journal article" date="2023" name="Insect Mol. Biol.">
        <title>Genome sequencing provides insights into the evolution of gene families encoding plant cell wall-degrading enzymes in longhorned beetles.</title>
        <authorList>
            <person name="Shin N.R."/>
            <person name="Okamura Y."/>
            <person name="Kirsch R."/>
            <person name="Pauchet Y."/>
        </authorList>
    </citation>
    <scope>NUCLEOTIDE SEQUENCE</scope>
    <source>
        <strain evidence="2">RBIC_L_NR</strain>
    </source>
</reference>
<feature type="region of interest" description="Disordered" evidence="1">
    <location>
        <begin position="348"/>
        <end position="384"/>
    </location>
</feature>
<accession>A0AAV8YQJ7</accession>
<feature type="compositionally biased region" description="Low complexity" evidence="1">
    <location>
        <begin position="427"/>
        <end position="443"/>
    </location>
</feature>